<dbReference type="EMBL" id="BCSY01000135">
    <property type="protein sequence ID" value="GAS99412.1"/>
    <property type="molecule type" value="Genomic_DNA"/>
</dbReference>
<reference evidence="9" key="1">
    <citation type="journal article" date="2016" name="Genome Announc.">
        <title>Draft Genome Sequences of Five Rapidly Growing Mycobacterium Species, M. thermoresistibile, M. fortuitum subsp. acetamidolyticum, M. canariasense, M. brisbanense, and M. novocastrense.</title>
        <authorList>
            <person name="Katahira K."/>
            <person name="Ogura Y."/>
            <person name="Gotoh Y."/>
            <person name="Hayashi T."/>
        </authorList>
    </citation>
    <scope>NUCLEOTIDE SEQUENCE [LARGE SCALE GENOMIC DNA]</scope>
    <source>
        <strain evidence="9">JCM15298</strain>
    </source>
</reference>
<dbReference type="Pfam" id="PF06271">
    <property type="entry name" value="RDD"/>
    <property type="match status" value="1"/>
</dbReference>
<evidence type="ECO:0000259" key="7">
    <source>
        <dbReference type="Pfam" id="PF06271"/>
    </source>
</evidence>
<keyword evidence="5 6" id="KW-0472">Membrane</keyword>
<keyword evidence="2" id="KW-1003">Cell membrane</keyword>
<proteinExistence type="predicted"/>
<feature type="transmembrane region" description="Helical" evidence="6">
    <location>
        <begin position="103"/>
        <end position="128"/>
    </location>
</feature>
<feature type="transmembrane region" description="Helical" evidence="6">
    <location>
        <begin position="56"/>
        <end position="83"/>
    </location>
</feature>
<accession>A0A100WIY1</accession>
<dbReference type="AlphaFoldDB" id="A0A100WIY1"/>
<evidence type="ECO:0000313" key="8">
    <source>
        <dbReference type="EMBL" id="GAS99412.1"/>
    </source>
</evidence>
<dbReference type="PANTHER" id="PTHR36115">
    <property type="entry name" value="PROLINE-RICH ANTIGEN HOMOLOG-RELATED"/>
    <property type="match status" value="1"/>
</dbReference>
<evidence type="ECO:0000256" key="6">
    <source>
        <dbReference type="SAM" id="Phobius"/>
    </source>
</evidence>
<dbReference type="PANTHER" id="PTHR36115:SF4">
    <property type="entry name" value="MEMBRANE PROTEIN"/>
    <property type="match status" value="1"/>
</dbReference>
<reference evidence="9" key="2">
    <citation type="submission" date="2016-02" db="EMBL/GenBank/DDBJ databases">
        <title>Draft genome sequence of five rapidly growing Mycobacterium species.</title>
        <authorList>
            <person name="Katahira K."/>
            <person name="Gotou Y."/>
            <person name="Iida K."/>
            <person name="Ogura Y."/>
            <person name="Hayashi T."/>
        </authorList>
    </citation>
    <scope>NUCLEOTIDE SEQUENCE [LARGE SCALE GENOMIC DNA]</scope>
    <source>
        <strain evidence="9">JCM15298</strain>
    </source>
</reference>
<dbReference type="InterPro" id="IPR010432">
    <property type="entry name" value="RDD"/>
</dbReference>
<feature type="domain" description="RDD" evidence="7">
    <location>
        <begin position="14"/>
        <end position="139"/>
    </location>
</feature>
<dbReference type="GO" id="GO:0005886">
    <property type="term" value="C:plasma membrane"/>
    <property type="evidence" value="ECO:0007669"/>
    <property type="project" value="UniProtKB-SubCell"/>
</dbReference>
<evidence type="ECO:0000256" key="4">
    <source>
        <dbReference type="ARBA" id="ARBA00022989"/>
    </source>
</evidence>
<keyword evidence="4 6" id="KW-1133">Transmembrane helix</keyword>
<organism evidence="8 9">
    <name type="scientific">Mycolicibacterium canariasense</name>
    <name type="common">Mycobacterium canariasense</name>
    <dbReference type="NCBI Taxonomy" id="228230"/>
    <lineage>
        <taxon>Bacteria</taxon>
        <taxon>Bacillati</taxon>
        <taxon>Actinomycetota</taxon>
        <taxon>Actinomycetes</taxon>
        <taxon>Mycobacteriales</taxon>
        <taxon>Mycobacteriaceae</taxon>
        <taxon>Mycolicibacterium</taxon>
    </lineage>
</organism>
<dbReference type="RefSeq" id="WP_234811575.1">
    <property type="nucleotide sequence ID" value="NZ_BCSY01000135.1"/>
</dbReference>
<evidence type="ECO:0000256" key="2">
    <source>
        <dbReference type="ARBA" id="ARBA00022475"/>
    </source>
</evidence>
<dbReference type="STRING" id="228230.RMCC_6377"/>
<keyword evidence="3 6" id="KW-0812">Transmembrane</keyword>
<evidence type="ECO:0000313" key="9">
    <source>
        <dbReference type="Proteomes" id="UP000069443"/>
    </source>
</evidence>
<evidence type="ECO:0000256" key="5">
    <source>
        <dbReference type="ARBA" id="ARBA00023136"/>
    </source>
</evidence>
<dbReference type="Proteomes" id="UP000069443">
    <property type="component" value="Unassembled WGS sequence"/>
</dbReference>
<evidence type="ECO:0000256" key="1">
    <source>
        <dbReference type="ARBA" id="ARBA00004651"/>
    </source>
</evidence>
<sequence>MSDARTAGVPETRTAGVVSRGIAAVIDLVVVGVVMAAIYLGLLLTRLMFHPAAFRVPTVGAVFSTAVLFVVAVGYLTACWAVSGCTVGSVTMGLRVTGRSGNRLTPAVALLRAVACVLLPVGLLWVAVDRRRRSLQDIVFGSRVSYVRP</sequence>
<comment type="subcellular location">
    <subcellularLocation>
        <location evidence="1">Cell membrane</location>
        <topology evidence="1">Multi-pass membrane protein</topology>
    </subcellularLocation>
</comment>
<dbReference type="InterPro" id="IPR051791">
    <property type="entry name" value="Pra-immunoreactive"/>
</dbReference>
<feature type="transmembrane region" description="Helical" evidence="6">
    <location>
        <begin position="22"/>
        <end position="44"/>
    </location>
</feature>
<name>A0A100WIY1_MYCCR</name>
<protein>
    <submittedName>
        <fullName evidence="8">RDD domain-containing protein</fullName>
    </submittedName>
</protein>
<comment type="caution">
    <text evidence="8">The sequence shown here is derived from an EMBL/GenBank/DDBJ whole genome shotgun (WGS) entry which is preliminary data.</text>
</comment>
<gene>
    <name evidence="8" type="ORF">RMCC_6377</name>
</gene>
<keyword evidence="9" id="KW-1185">Reference proteome</keyword>
<evidence type="ECO:0000256" key="3">
    <source>
        <dbReference type="ARBA" id="ARBA00022692"/>
    </source>
</evidence>